<organism evidence="2 3">
    <name type="scientific">Callosobruchus maculatus</name>
    <name type="common">Southern cowpea weevil</name>
    <name type="synonym">Pulse bruchid</name>
    <dbReference type="NCBI Taxonomy" id="64391"/>
    <lineage>
        <taxon>Eukaryota</taxon>
        <taxon>Metazoa</taxon>
        <taxon>Ecdysozoa</taxon>
        <taxon>Arthropoda</taxon>
        <taxon>Hexapoda</taxon>
        <taxon>Insecta</taxon>
        <taxon>Pterygota</taxon>
        <taxon>Neoptera</taxon>
        <taxon>Endopterygota</taxon>
        <taxon>Coleoptera</taxon>
        <taxon>Polyphaga</taxon>
        <taxon>Cucujiformia</taxon>
        <taxon>Chrysomeloidea</taxon>
        <taxon>Chrysomelidae</taxon>
        <taxon>Bruchinae</taxon>
        <taxon>Bruchini</taxon>
        <taxon>Callosobruchus</taxon>
    </lineage>
</organism>
<dbReference type="EMBL" id="CAACVG010008985">
    <property type="protein sequence ID" value="VEN51691.1"/>
    <property type="molecule type" value="Genomic_DNA"/>
</dbReference>
<evidence type="ECO:0000313" key="3">
    <source>
        <dbReference type="Proteomes" id="UP000410492"/>
    </source>
</evidence>
<evidence type="ECO:0000256" key="1">
    <source>
        <dbReference type="SAM" id="Phobius"/>
    </source>
</evidence>
<keyword evidence="1" id="KW-0472">Membrane</keyword>
<keyword evidence="3" id="KW-1185">Reference proteome</keyword>
<reference evidence="2 3" key="1">
    <citation type="submission" date="2019-01" db="EMBL/GenBank/DDBJ databases">
        <authorList>
            <person name="Sayadi A."/>
        </authorList>
    </citation>
    <scope>NUCLEOTIDE SEQUENCE [LARGE SCALE GENOMIC DNA]</scope>
</reference>
<gene>
    <name evidence="2" type="ORF">CALMAC_LOCUS12074</name>
</gene>
<name>A0A653CUT3_CALMS</name>
<sequence>MNEELSYVPRETIGAVTGYIPVYLVLDEYILNLLLLICLVHLCLLLTWTFDILVYFSTYLESS</sequence>
<protein>
    <submittedName>
        <fullName evidence="2">Uncharacterized protein</fullName>
    </submittedName>
</protein>
<dbReference type="AlphaFoldDB" id="A0A653CUT3"/>
<proteinExistence type="predicted"/>
<keyword evidence="1" id="KW-0812">Transmembrane</keyword>
<evidence type="ECO:0000313" key="2">
    <source>
        <dbReference type="EMBL" id="VEN51691.1"/>
    </source>
</evidence>
<keyword evidence="1" id="KW-1133">Transmembrane helix</keyword>
<dbReference type="Proteomes" id="UP000410492">
    <property type="component" value="Unassembled WGS sequence"/>
</dbReference>
<feature type="transmembrane region" description="Helical" evidence="1">
    <location>
        <begin position="29"/>
        <end position="56"/>
    </location>
</feature>
<accession>A0A653CUT3</accession>